<dbReference type="InterPro" id="IPR011992">
    <property type="entry name" value="EF-hand-dom_pair"/>
</dbReference>
<feature type="coiled-coil region" evidence="6">
    <location>
        <begin position="859"/>
        <end position="886"/>
    </location>
</feature>
<dbReference type="Pfam" id="PF13499">
    <property type="entry name" value="EF-hand_7"/>
    <property type="match status" value="1"/>
</dbReference>
<evidence type="ECO:0000256" key="6">
    <source>
        <dbReference type="SAM" id="Coils"/>
    </source>
</evidence>
<evidence type="ECO:0000313" key="11">
    <source>
        <dbReference type="Proteomes" id="UP001642464"/>
    </source>
</evidence>
<dbReference type="InterPro" id="IPR002048">
    <property type="entry name" value="EF_hand_dom"/>
</dbReference>
<evidence type="ECO:0000256" key="3">
    <source>
        <dbReference type="ARBA" id="ARBA00022837"/>
    </source>
</evidence>
<dbReference type="InterPro" id="IPR043203">
    <property type="entry name" value="VGCC_Ca_Na"/>
</dbReference>
<dbReference type="PANTHER" id="PTHR10037">
    <property type="entry name" value="VOLTAGE-GATED CATION CHANNEL CALCIUM AND SODIUM"/>
    <property type="match status" value="1"/>
</dbReference>
<feature type="transmembrane region" description="Helical" evidence="8">
    <location>
        <begin position="121"/>
        <end position="139"/>
    </location>
</feature>
<feature type="transmembrane region" description="Helical" evidence="8">
    <location>
        <begin position="262"/>
        <end position="282"/>
    </location>
</feature>
<evidence type="ECO:0000256" key="2">
    <source>
        <dbReference type="ARBA" id="ARBA00022692"/>
    </source>
</evidence>
<dbReference type="CDD" id="cd00051">
    <property type="entry name" value="EFh"/>
    <property type="match status" value="2"/>
</dbReference>
<dbReference type="SUPFAM" id="SSF81324">
    <property type="entry name" value="Voltage-gated potassium channels"/>
    <property type="match status" value="2"/>
</dbReference>
<feature type="domain" description="EF-hand" evidence="9">
    <location>
        <begin position="399"/>
        <end position="434"/>
    </location>
</feature>
<keyword evidence="10" id="KW-0407">Ion channel</keyword>
<dbReference type="InterPro" id="IPR027359">
    <property type="entry name" value="Volt_channel_dom_sf"/>
</dbReference>
<keyword evidence="10" id="KW-0813">Transport</keyword>
<name>A0ABP0JL77_9DINO</name>
<dbReference type="PROSITE" id="PS00018">
    <property type="entry name" value="EF_HAND_1"/>
    <property type="match status" value="2"/>
</dbReference>
<dbReference type="InterPro" id="IPR018247">
    <property type="entry name" value="EF_Hand_1_Ca_BS"/>
</dbReference>
<keyword evidence="11" id="KW-1185">Reference proteome</keyword>
<feature type="transmembrane region" description="Helical" evidence="8">
    <location>
        <begin position="675"/>
        <end position="701"/>
    </location>
</feature>
<sequence length="989" mass="111934">MPRPQKLTEEQEWFLSLLDLKFQQHEHRIWRMMSETNHWNGAGFETVEHEESNLGRVLDELELINADPIQNDEKEQETAEEPPENSKDTRNLRPARLGSVYVMSEVSEPEPHLKTFVKGPLDLLMGLVVVANLSVMAAVTQTDGYVADIHLGLATGSPWGLTNAEYEVAELVFFFIYISDVLARICILRSQWYYDLREGWMYMNFFDALLVTVQAFEIALLPVLTSGDQEQRASTIRVIKLLRIVRTLRIIKTVALFRQLRLLVSTCVASIGAFFWSMVLLFMCKVGFALIVCQALQGFIMDDNANLDTRLEMNNLYGSFTKSLYTTFEITHSGSWPSHVRPVIEKVSAWYAIPFLTYITLVVFAVIRIVTALFIKETLASAANDADMQMDENRAMATEYQRKLEELFRAADTDGNDSLCSSEFLQAMSLPSVQHYLQVLEVKVSDCRPLFDILDDGDGRITITEFCKGIMGLKGVARALDIVMLQRENSKVLKECQKIYQRVVMLTAQGADAKVAEPEAVIRELISSEGKETFNAETFLESNRLPDPSLKTEKAMEITEPNETKPRSTTRPRGTLAKVIGQEVIDPPLKAWVKGSLDGYMGMVVVVNLSLMVVVAQFVGARADYGLNLASEEPGMLLEDIFYVLDYVFFGIYVLDVLLRIVVLRKEWFLDHVDGIMYMNLFDAFLVVVHALELLLLPILLGANQEQSTSSIRVIKLVRIVRTLRIVKTVSLFRQLRLLVGTCVASIGALFWSMVLLFMCKVGFALIVCQALQGFIMDDNANLDTRLEMNNLYGSFTKSMYTTFEITHSGSWPARVRPVIEKVSVWYAIPFLTYITLVVFAAIRIVTALFIQETLANAANDADIQLENSRRLAQEYQDKLEELFQVADNDGSGSLTQEEFVEALSLPSIQRYLTSLDVRIQDCRPLFDILDDGDGHITIAEFCKGLMQLKGQARTLDIHMLHRENSKVLKECQDIQRQMRLVCRAVMSA</sequence>
<dbReference type="Gene3D" id="1.20.120.350">
    <property type="entry name" value="Voltage-gated potassium channels. Chain C"/>
    <property type="match status" value="2"/>
</dbReference>
<dbReference type="Gene3D" id="1.10.287.70">
    <property type="match status" value="2"/>
</dbReference>
<dbReference type="SUPFAM" id="SSF47473">
    <property type="entry name" value="EF-hand"/>
    <property type="match status" value="1"/>
</dbReference>
<gene>
    <name evidence="10" type="ORF">SCF082_LOCUS12621</name>
</gene>
<keyword evidence="4 8" id="KW-1133">Transmembrane helix</keyword>
<keyword evidence="10" id="KW-0406">Ion transport</keyword>
<evidence type="ECO:0000256" key="1">
    <source>
        <dbReference type="ARBA" id="ARBA00004141"/>
    </source>
</evidence>
<accession>A0ABP0JL77</accession>
<protein>
    <submittedName>
        <fullName evidence="10">Sodium channel protein type 11 subunit alpha (NaN) (Sensory neuron sodium channel 2) (Sodium channel protein type XI subunit alpha) (Voltage-gated sodium channel subunit alpha Nav1.9)</fullName>
    </submittedName>
</protein>
<dbReference type="SMART" id="SM00054">
    <property type="entry name" value="EFh"/>
    <property type="match status" value="4"/>
</dbReference>
<keyword evidence="2 8" id="KW-0812">Transmembrane</keyword>
<dbReference type="PROSITE" id="PS50222">
    <property type="entry name" value="EF_HAND_2"/>
    <property type="match status" value="2"/>
</dbReference>
<dbReference type="GO" id="GO:0034220">
    <property type="term" value="P:monoatomic ion transmembrane transport"/>
    <property type="evidence" value="ECO:0007669"/>
    <property type="project" value="UniProtKB-KW"/>
</dbReference>
<feature type="transmembrane region" description="Helical" evidence="8">
    <location>
        <begin position="641"/>
        <end position="663"/>
    </location>
</feature>
<dbReference type="Gene3D" id="1.10.238.10">
    <property type="entry name" value="EF-hand"/>
    <property type="match status" value="2"/>
</dbReference>
<keyword evidence="5 8" id="KW-0472">Membrane</keyword>
<feature type="transmembrane region" description="Helical" evidence="8">
    <location>
        <begin position="600"/>
        <end position="621"/>
    </location>
</feature>
<keyword evidence="3" id="KW-0106">Calcium</keyword>
<dbReference type="PANTHER" id="PTHR10037:SF62">
    <property type="entry name" value="SODIUM CHANNEL PROTEIN 60E"/>
    <property type="match status" value="1"/>
</dbReference>
<feature type="transmembrane region" description="Helical" evidence="8">
    <location>
        <begin position="349"/>
        <end position="375"/>
    </location>
</feature>
<evidence type="ECO:0000313" key="10">
    <source>
        <dbReference type="EMBL" id="CAK9015124.1"/>
    </source>
</evidence>
<reference evidence="10 11" key="1">
    <citation type="submission" date="2024-02" db="EMBL/GenBank/DDBJ databases">
        <authorList>
            <person name="Chen Y."/>
            <person name="Shah S."/>
            <person name="Dougan E. K."/>
            <person name="Thang M."/>
            <person name="Chan C."/>
        </authorList>
    </citation>
    <scope>NUCLEOTIDE SEQUENCE [LARGE SCALE GENOMIC DNA]</scope>
</reference>
<feature type="transmembrane region" description="Helical" evidence="8">
    <location>
        <begin position="738"/>
        <end position="758"/>
    </location>
</feature>
<feature type="domain" description="EF-hand" evidence="9">
    <location>
        <begin position="875"/>
        <end position="910"/>
    </location>
</feature>
<evidence type="ECO:0000256" key="7">
    <source>
        <dbReference type="SAM" id="MobiDB-lite"/>
    </source>
</evidence>
<evidence type="ECO:0000256" key="4">
    <source>
        <dbReference type="ARBA" id="ARBA00022989"/>
    </source>
</evidence>
<keyword evidence="6" id="KW-0175">Coiled coil</keyword>
<evidence type="ECO:0000259" key="9">
    <source>
        <dbReference type="PROSITE" id="PS50222"/>
    </source>
</evidence>
<dbReference type="InterPro" id="IPR005821">
    <property type="entry name" value="Ion_trans_dom"/>
</dbReference>
<feature type="transmembrane region" description="Helical" evidence="8">
    <location>
        <begin position="168"/>
        <end position="187"/>
    </location>
</feature>
<feature type="transmembrane region" description="Helical" evidence="8">
    <location>
        <begin position="825"/>
        <end position="851"/>
    </location>
</feature>
<comment type="subcellular location">
    <subcellularLocation>
        <location evidence="1">Membrane</location>
        <topology evidence="1">Multi-pass membrane protein</topology>
    </subcellularLocation>
</comment>
<organism evidence="10 11">
    <name type="scientific">Durusdinium trenchii</name>
    <dbReference type="NCBI Taxonomy" id="1381693"/>
    <lineage>
        <taxon>Eukaryota</taxon>
        <taxon>Sar</taxon>
        <taxon>Alveolata</taxon>
        <taxon>Dinophyceae</taxon>
        <taxon>Suessiales</taxon>
        <taxon>Symbiodiniaceae</taxon>
        <taxon>Durusdinium</taxon>
    </lineage>
</organism>
<dbReference type="Pfam" id="PF00520">
    <property type="entry name" value="Ion_trans"/>
    <property type="match status" value="2"/>
</dbReference>
<dbReference type="EMBL" id="CAXAMM010007713">
    <property type="protein sequence ID" value="CAK9015124.1"/>
    <property type="molecule type" value="Genomic_DNA"/>
</dbReference>
<comment type="caution">
    <text evidence="10">The sequence shown here is derived from an EMBL/GenBank/DDBJ whole genome shotgun (WGS) entry which is preliminary data.</text>
</comment>
<dbReference type="Proteomes" id="UP001642464">
    <property type="component" value="Unassembled WGS sequence"/>
</dbReference>
<proteinExistence type="predicted"/>
<evidence type="ECO:0000256" key="8">
    <source>
        <dbReference type="SAM" id="Phobius"/>
    </source>
</evidence>
<feature type="region of interest" description="Disordered" evidence="7">
    <location>
        <begin position="68"/>
        <end position="91"/>
    </location>
</feature>
<evidence type="ECO:0000256" key="5">
    <source>
        <dbReference type="ARBA" id="ARBA00023136"/>
    </source>
</evidence>